<sequence length="273" mass="31546">MFHLISTLHNHLGRQKRGQGNYARGVVTSGNGGAQNRVGNTNPGQAKQIKCYNFNGTNTFDDDMDEAPVQDLALDVLSYRAFNRGQRLSRLINVMLLTYDVEELLTAQSMFMEELLKKELHSVKIQLNSTINHNKLIKEEVATLKKDFKQKENKYLEEFLDMKQLKEKVEDKLYKQDQSLQTIHMLCKPKPFYDEKKKVEIGYKNLLNLTKAKQVQHALYNGHELVKTTHTPAVVHDSEDTLEFAETTRMKMLEKSKSTLWVDSKIKIAPCWE</sequence>
<proteinExistence type="predicted"/>
<accession>A0ABQ4Y5F9</accession>
<name>A0ABQ4Y5F9_9ASTR</name>
<comment type="caution">
    <text evidence="1">The sequence shown here is derived from an EMBL/GenBank/DDBJ whole genome shotgun (WGS) entry which is preliminary data.</text>
</comment>
<dbReference type="Proteomes" id="UP001151760">
    <property type="component" value="Unassembled WGS sequence"/>
</dbReference>
<evidence type="ECO:0000313" key="2">
    <source>
        <dbReference type="Proteomes" id="UP001151760"/>
    </source>
</evidence>
<organism evidence="1 2">
    <name type="scientific">Tanacetum coccineum</name>
    <dbReference type="NCBI Taxonomy" id="301880"/>
    <lineage>
        <taxon>Eukaryota</taxon>
        <taxon>Viridiplantae</taxon>
        <taxon>Streptophyta</taxon>
        <taxon>Embryophyta</taxon>
        <taxon>Tracheophyta</taxon>
        <taxon>Spermatophyta</taxon>
        <taxon>Magnoliopsida</taxon>
        <taxon>eudicotyledons</taxon>
        <taxon>Gunneridae</taxon>
        <taxon>Pentapetalae</taxon>
        <taxon>asterids</taxon>
        <taxon>campanulids</taxon>
        <taxon>Asterales</taxon>
        <taxon>Asteraceae</taxon>
        <taxon>Asteroideae</taxon>
        <taxon>Anthemideae</taxon>
        <taxon>Anthemidinae</taxon>
        <taxon>Tanacetum</taxon>
    </lineage>
</organism>
<protein>
    <submittedName>
        <fullName evidence="1">Uncharacterized protein</fullName>
    </submittedName>
</protein>
<reference evidence="1" key="2">
    <citation type="submission" date="2022-01" db="EMBL/GenBank/DDBJ databases">
        <authorList>
            <person name="Yamashiro T."/>
            <person name="Shiraishi A."/>
            <person name="Satake H."/>
            <person name="Nakayama K."/>
        </authorList>
    </citation>
    <scope>NUCLEOTIDE SEQUENCE</scope>
</reference>
<keyword evidence="2" id="KW-1185">Reference proteome</keyword>
<evidence type="ECO:0000313" key="1">
    <source>
        <dbReference type="EMBL" id="GJS72900.1"/>
    </source>
</evidence>
<gene>
    <name evidence="1" type="ORF">Tco_0705741</name>
</gene>
<dbReference type="EMBL" id="BQNB010010113">
    <property type="protein sequence ID" value="GJS72900.1"/>
    <property type="molecule type" value="Genomic_DNA"/>
</dbReference>
<reference evidence="1" key="1">
    <citation type="journal article" date="2022" name="Int. J. Mol. Sci.">
        <title>Draft Genome of Tanacetum Coccineum: Genomic Comparison of Closely Related Tanacetum-Family Plants.</title>
        <authorList>
            <person name="Yamashiro T."/>
            <person name="Shiraishi A."/>
            <person name="Nakayama K."/>
            <person name="Satake H."/>
        </authorList>
    </citation>
    <scope>NUCLEOTIDE SEQUENCE</scope>
</reference>